<reference evidence="1" key="1">
    <citation type="submission" date="2019-08" db="EMBL/GenBank/DDBJ databases">
        <authorList>
            <person name="Kucharzyk K."/>
            <person name="Murdoch R.W."/>
            <person name="Higgins S."/>
            <person name="Loffler F."/>
        </authorList>
    </citation>
    <scope>NUCLEOTIDE SEQUENCE</scope>
</reference>
<evidence type="ECO:0000313" key="1">
    <source>
        <dbReference type="EMBL" id="MPM86588.1"/>
    </source>
</evidence>
<proteinExistence type="predicted"/>
<dbReference type="EMBL" id="VSSQ01034586">
    <property type="protein sequence ID" value="MPM86588.1"/>
    <property type="molecule type" value="Genomic_DNA"/>
</dbReference>
<protein>
    <submittedName>
        <fullName evidence="1">Uncharacterized protein</fullName>
    </submittedName>
</protein>
<name>A0A645DC52_9ZZZZ</name>
<accession>A0A645DC52</accession>
<organism evidence="1">
    <name type="scientific">bioreactor metagenome</name>
    <dbReference type="NCBI Taxonomy" id="1076179"/>
    <lineage>
        <taxon>unclassified sequences</taxon>
        <taxon>metagenomes</taxon>
        <taxon>ecological metagenomes</taxon>
    </lineage>
</organism>
<gene>
    <name evidence="1" type="ORF">SDC9_133678</name>
</gene>
<comment type="caution">
    <text evidence="1">The sequence shown here is derived from an EMBL/GenBank/DDBJ whole genome shotgun (WGS) entry which is preliminary data.</text>
</comment>
<sequence length="119" mass="13801">MIEKHDSHRFRILLDVESAQGGDRHQEIFIEQLAILDVQERAPHDVVACNQIRSHKQCQRNHSTDRCENCRQQNPKANNQTDDGFPDFILIPFTMRMTMSMAMLFSMIGSRSVIVVNIF</sequence>
<dbReference type="AlphaFoldDB" id="A0A645DC52"/>